<keyword evidence="2" id="KW-1185">Reference proteome</keyword>
<dbReference type="AlphaFoldDB" id="A0A4P2VKT3"/>
<protein>
    <submittedName>
        <fullName evidence="1">Uncharacterized protein</fullName>
    </submittedName>
</protein>
<proteinExistence type="predicted"/>
<dbReference type="InterPro" id="IPR013785">
    <property type="entry name" value="Aldolase_TIM"/>
</dbReference>
<organism evidence="1 2">
    <name type="scientific">Fluviispira sanaruensis</name>
    <dbReference type="NCBI Taxonomy" id="2493639"/>
    <lineage>
        <taxon>Bacteria</taxon>
        <taxon>Pseudomonadati</taxon>
        <taxon>Bdellovibrionota</taxon>
        <taxon>Oligoflexia</taxon>
        <taxon>Silvanigrellales</taxon>
        <taxon>Silvanigrellaceae</taxon>
        <taxon>Fluviispira</taxon>
    </lineage>
</organism>
<dbReference type="UniPathway" id="UPA00035">
    <property type="reaction ID" value="UER00043"/>
</dbReference>
<dbReference type="InterPro" id="IPR011060">
    <property type="entry name" value="RibuloseP-bd_barrel"/>
</dbReference>
<dbReference type="RefSeq" id="WP_130606709.1">
    <property type="nucleotide sequence ID" value="NZ_AP019368.1"/>
</dbReference>
<dbReference type="KEGG" id="sbf:JCM31447_07610"/>
<evidence type="ECO:0000313" key="2">
    <source>
        <dbReference type="Proteomes" id="UP000291236"/>
    </source>
</evidence>
<gene>
    <name evidence="1" type="ORF">JCM31447_07610</name>
</gene>
<dbReference type="EMBL" id="AP019368">
    <property type="protein sequence ID" value="BBH52320.1"/>
    <property type="molecule type" value="Genomic_DNA"/>
</dbReference>
<sequence>MLDFFILQQKNITKIKENYIPLTELKEQCEIYSMNKKNLNSFAQIMLEEDSLNNQNCKIIPKIIPDSEFRPLFSINNLSFQSSIDEKIFTLFTSELSSDWKDLMICKSDENFVVRSGFYSSEYDIYESILLGFNGIILYCKGFDKFKIQYFTEIGRDFHFSIFFLILSKQELLTVLETDAPYFPIFGFNPHSFSLDFSLLVNLINLIPKTAEPIAYVGKVSNDKIKFLQDIGYKYIIRS</sequence>
<dbReference type="GO" id="GO:0000162">
    <property type="term" value="P:L-tryptophan biosynthetic process"/>
    <property type="evidence" value="ECO:0007669"/>
    <property type="project" value="UniProtKB-UniPathway"/>
</dbReference>
<dbReference type="Proteomes" id="UP000291236">
    <property type="component" value="Chromosome"/>
</dbReference>
<reference evidence="1 2" key="1">
    <citation type="submission" date="2018-12" db="EMBL/GenBank/DDBJ databases">
        <title>Rubrispira sanarue gen. nov., sp., nov., a member of the order Silvanigrellales, isolated from a brackish lake in Hamamatsu Japan.</title>
        <authorList>
            <person name="Maejima Y."/>
            <person name="Iino T."/>
            <person name="Muraguchi Y."/>
            <person name="Fukuda K."/>
            <person name="Nojiri H."/>
            <person name="Ohkuma M."/>
            <person name="Moriuchi R."/>
            <person name="Dohra H."/>
            <person name="Kimbara K."/>
            <person name="Shintani M."/>
        </authorList>
    </citation>
    <scope>NUCLEOTIDE SEQUENCE [LARGE SCALE GENOMIC DNA]</scope>
    <source>
        <strain evidence="1 2">RF1110005</strain>
    </source>
</reference>
<accession>A0A4P2VKT3</accession>
<dbReference type="SUPFAM" id="SSF51366">
    <property type="entry name" value="Ribulose-phoshate binding barrel"/>
    <property type="match status" value="1"/>
</dbReference>
<name>A0A4P2VKT3_FLUSA</name>
<evidence type="ECO:0000313" key="1">
    <source>
        <dbReference type="EMBL" id="BBH52320.1"/>
    </source>
</evidence>
<dbReference type="OrthoDB" id="5293598at2"/>
<dbReference type="Gene3D" id="3.20.20.70">
    <property type="entry name" value="Aldolase class I"/>
    <property type="match status" value="1"/>
</dbReference>